<name>A0A096BFC9_9FIRM</name>
<dbReference type="RefSeq" id="WP_035164950.1">
    <property type="nucleotide sequence ID" value="NZ_AZTB01000088.1"/>
</dbReference>
<keyword evidence="4 9" id="KW-0067">ATP-binding</keyword>
<evidence type="ECO:0000256" key="7">
    <source>
        <dbReference type="ARBA" id="ARBA00034808"/>
    </source>
</evidence>
<dbReference type="InterPro" id="IPR048228">
    <property type="entry name" value="HelD_bacillota"/>
</dbReference>
<dbReference type="GO" id="GO:0005829">
    <property type="term" value="C:cytosol"/>
    <property type="evidence" value="ECO:0007669"/>
    <property type="project" value="TreeGrafter"/>
</dbReference>
<dbReference type="EMBL" id="AZTB01000088">
    <property type="protein sequence ID" value="KGG79527.1"/>
    <property type="molecule type" value="Genomic_DNA"/>
</dbReference>
<feature type="domain" description="UvrD-like helicase ATP-binding" evidence="10">
    <location>
        <begin position="193"/>
        <end position="595"/>
    </location>
</feature>
<evidence type="ECO:0000256" key="6">
    <source>
        <dbReference type="ARBA" id="ARBA00034617"/>
    </source>
</evidence>
<reference evidence="11 12" key="1">
    <citation type="submission" date="2013-12" db="EMBL/GenBank/DDBJ databases">
        <title>Draft genome sequence of Caloranaerobacter sp. H53214.</title>
        <authorList>
            <person name="Jiang L.J."/>
            <person name="Shao Z.Z."/>
            <person name="Long M.N."/>
        </authorList>
    </citation>
    <scope>NUCLEOTIDE SEQUENCE [LARGE SCALE GENOMIC DNA]</scope>
    <source>
        <strain evidence="11 12">H53214</strain>
    </source>
</reference>
<dbReference type="InterPro" id="IPR014017">
    <property type="entry name" value="DNA_helicase_UvrD-like_C"/>
</dbReference>
<evidence type="ECO:0000256" key="5">
    <source>
        <dbReference type="ARBA" id="ARBA00023235"/>
    </source>
</evidence>
<protein>
    <recommendedName>
        <fullName evidence="7">DNA 3'-5' helicase</fullName>
        <ecNumber evidence="7">5.6.2.4</ecNumber>
    </recommendedName>
</protein>
<evidence type="ECO:0000256" key="2">
    <source>
        <dbReference type="ARBA" id="ARBA00022801"/>
    </source>
</evidence>
<dbReference type="EC" id="5.6.2.4" evidence="7"/>
<comment type="catalytic activity">
    <reaction evidence="6">
        <text>Couples ATP hydrolysis with the unwinding of duplex DNA by translocating in the 3'-5' direction.</text>
        <dbReference type="EC" id="5.6.2.4"/>
    </reaction>
</comment>
<dbReference type="Proteomes" id="UP000029622">
    <property type="component" value="Unassembled WGS sequence"/>
</dbReference>
<dbReference type="PANTHER" id="PTHR11070:SF17">
    <property type="entry name" value="DNA HELICASE IV"/>
    <property type="match status" value="1"/>
</dbReference>
<gene>
    <name evidence="11" type="ORF">Y919_11485</name>
</gene>
<comment type="caution">
    <text evidence="11">The sequence shown here is derived from an EMBL/GenBank/DDBJ whole genome shotgun (WGS) entry which is preliminary data.</text>
</comment>
<accession>A0A096BFC9</accession>
<keyword evidence="1 9" id="KW-0547">Nucleotide-binding</keyword>
<keyword evidence="5" id="KW-0413">Isomerase</keyword>
<dbReference type="Pfam" id="PF13538">
    <property type="entry name" value="UvrD_C_2"/>
    <property type="match status" value="1"/>
</dbReference>
<dbReference type="PROSITE" id="PS51198">
    <property type="entry name" value="UVRD_HELICASE_ATP_BIND"/>
    <property type="match status" value="1"/>
</dbReference>
<dbReference type="AlphaFoldDB" id="A0A096BFC9"/>
<dbReference type="NCBIfam" id="NF041464">
    <property type="entry name" value="HelD_BACSU"/>
    <property type="match status" value="1"/>
</dbReference>
<dbReference type="GO" id="GO:0043138">
    <property type="term" value="F:3'-5' DNA helicase activity"/>
    <property type="evidence" value="ECO:0007669"/>
    <property type="project" value="UniProtKB-EC"/>
</dbReference>
<evidence type="ECO:0000256" key="9">
    <source>
        <dbReference type="PROSITE-ProRule" id="PRU00560"/>
    </source>
</evidence>
<evidence type="ECO:0000256" key="3">
    <source>
        <dbReference type="ARBA" id="ARBA00022806"/>
    </source>
</evidence>
<comment type="catalytic activity">
    <reaction evidence="8">
        <text>ATP + H2O = ADP + phosphate + H(+)</text>
        <dbReference type="Rhea" id="RHEA:13065"/>
        <dbReference type="ChEBI" id="CHEBI:15377"/>
        <dbReference type="ChEBI" id="CHEBI:15378"/>
        <dbReference type="ChEBI" id="CHEBI:30616"/>
        <dbReference type="ChEBI" id="CHEBI:43474"/>
        <dbReference type="ChEBI" id="CHEBI:456216"/>
        <dbReference type="EC" id="5.6.2.4"/>
    </reaction>
</comment>
<dbReference type="InterPro" id="IPR027785">
    <property type="entry name" value="UvrD-like_helicase_C"/>
</dbReference>
<dbReference type="PANTHER" id="PTHR11070">
    <property type="entry name" value="UVRD / RECB / PCRA DNA HELICASE FAMILY MEMBER"/>
    <property type="match status" value="1"/>
</dbReference>
<dbReference type="InterPro" id="IPR027417">
    <property type="entry name" value="P-loop_NTPase"/>
</dbReference>
<dbReference type="GO" id="GO:0005524">
    <property type="term" value="F:ATP binding"/>
    <property type="evidence" value="ECO:0007669"/>
    <property type="project" value="UniProtKB-UniRule"/>
</dbReference>
<dbReference type="Pfam" id="PF00580">
    <property type="entry name" value="UvrD-helicase"/>
    <property type="match status" value="1"/>
</dbReference>
<evidence type="ECO:0000313" key="11">
    <source>
        <dbReference type="EMBL" id="KGG79527.1"/>
    </source>
</evidence>
<organism evidence="11 12">
    <name type="scientific">Caloranaerobacter azorensis H53214</name>
    <dbReference type="NCBI Taxonomy" id="1156417"/>
    <lineage>
        <taxon>Bacteria</taxon>
        <taxon>Bacillati</taxon>
        <taxon>Bacillota</taxon>
        <taxon>Tissierellia</taxon>
        <taxon>Tissierellales</taxon>
        <taxon>Thermohalobacteraceae</taxon>
        <taxon>Caloranaerobacter</taxon>
    </lineage>
</organism>
<dbReference type="GO" id="GO:0003677">
    <property type="term" value="F:DNA binding"/>
    <property type="evidence" value="ECO:0007669"/>
    <property type="project" value="InterPro"/>
</dbReference>
<dbReference type="GO" id="GO:0000725">
    <property type="term" value="P:recombinational repair"/>
    <property type="evidence" value="ECO:0007669"/>
    <property type="project" value="TreeGrafter"/>
</dbReference>
<dbReference type="Gene3D" id="3.40.50.300">
    <property type="entry name" value="P-loop containing nucleotide triphosphate hydrolases"/>
    <property type="match status" value="3"/>
</dbReference>
<evidence type="ECO:0000256" key="1">
    <source>
        <dbReference type="ARBA" id="ARBA00022741"/>
    </source>
</evidence>
<evidence type="ECO:0000313" key="12">
    <source>
        <dbReference type="Proteomes" id="UP000029622"/>
    </source>
</evidence>
<dbReference type="Pfam" id="PF13361">
    <property type="entry name" value="UvrD_C"/>
    <property type="match status" value="1"/>
</dbReference>
<evidence type="ECO:0000256" key="8">
    <source>
        <dbReference type="ARBA" id="ARBA00048988"/>
    </source>
</evidence>
<proteinExistence type="predicted"/>
<sequence length="766" mass="90125">MLANKHPDYEKESEYLKTTCDCISDEIVYLEEEIEKMDESINKLKKSTKGNYSDEMVVKATIQEANKRKYRQLVKAQYKPYFGRIDFRELGKDELETFYIGKTSVVRRGDEKRLVVDWRAPIASLYYSGELGDVMYAAPDGLIIGELELKRQYEIENKRLINIFDKGLTPMDEFLQQALWQKKDNRLKDIVTTIQSEQNDIIRADKDITLIVQGVAGSGKTTIVLHRIAYLMYTYQDVFTPENILIIVPNNLFLDYISDVLPDLGVEEINQYTYEDLVMKLLNKRYKLKSVEDKLVKLIENSSINEEYYENIKYTSWFKGSMMFKKILDKYIRDMIKDFVPKENLKVLDYEVYSYEEVKEMFDKDFNYLPVIPRVERIKKYIKANIKERIEKIAESINEDYKKLVDKVKKSDLDDGEIKKELIKIYDERDKKINEIEKAVPNSINKYFSIWPKIDIDELYKSVITDFDMMSKYSNGEIEDRKIEFITNYCREIFENDEIEREDLPAILYLKMKLLGLEMQGKFSHIIIDEAQDYSQLQMYVLKKLNIGNSFTIVGDLSQGIHSYKGIGSWRDLIKEVFDEDSTRYLTIRKCYRSTMEIMNFANEVIKNWEKEDITLAEPVLRSGDKPYIIGKNSEDEIIEDIAKRVEGLKDKGYKSIAVICKTNKESKEVYESLKKYKITDLHLITDEDITYESGVVVIPTYLAKGLEFDAVFVHDCSEKSYPNNELHIKLLYVSITRPLHELYIYYKDKPSVLIENISEEFCNKE</sequence>
<dbReference type="STRING" id="1156417.Y919_11485"/>
<dbReference type="InterPro" id="IPR014016">
    <property type="entry name" value="UvrD-like_ATP-bd"/>
</dbReference>
<dbReference type="SUPFAM" id="SSF52540">
    <property type="entry name" value="P-loop containing nucleoside triphosphate hydrolases"/>
    <property type="match status" value="1"/>
</dbReference>
<keyword evidence="3 9" id="KW-0347">Helicase</keyword>
<keyword evidence="2 9" id="KW-0378">Hydrolase</keyword>
<feature type="binding site" evidence="9">
    <location>
        <begin position="214"/>
        <end position="221"/>
    </location>
    <ligand>
        <name>ATP</name>
        <dbReference type="ChEBI" id="CHEBI:30616"/>
    </ligand>
</feature>
<dbReference type="InterPro" id="IPR000212">
    <property type="entry name" value="DNA_helicase_UvrD/REP"/>
</dbReference>
<dbReference type="GO" id="GO:0016887">
    <property type="term" value="F:ATP hydrolysis activity"/>
    <property type="evidence" value="ECO:0007669"/>
    <property type="project" value="RHEA"/>
</dbReference>
<evidence type="ECO:0000256" key="4">
    <source>
        <dbReference type="ARBA" id="ARBA00022840"/>
    </source>
</evidence>
<evidence type="ECO:0000259" key="10">
    <source>
        <dbReference type="PROSITE" id="PS51198"/>
    </source>
</evidence>